<protein>
    <submittedName>
        <fullName evidence="2">Uncharacterized protein</fullName>
    </submittedName>
</protein>
<gene>
    <name evidence="2" type="ORF">JFL75_04980</name>
</gene>
<feature type="signal peptide" evidence="1">
    <location>
        <begin position="1"/>
        <end position="26"/>
    </location>
</feature>
<dbReference type="AlphaFoldDB" id="A0A7T8BB82"/>
<keyword evidence="3" id="KW-1185">Reference proteome</keyword>
<evidence type="ECO:0000313" key="2">
    <source>
        <dbReference type="EMBL" id="QQO10277.1"/>
    </source>
</evidence>
<dbReference type="KEGG" id="bhc:JFL75_04980"/>
<organism evidence="2 3">
    <name type="scientific">Breznakiella homolactica</name>
    <dbReference type="NCBI Taxonomy" id="2798577"/>
    <lineage>
        <taxon>Bacteria</taxon>
        <taxon>Pseudomonadati</taxon>
        <taxon>Spirochaetota</taxon>
        <taxon>Spirochaetia</taxon>
        <taxon>Spirochaetales</taxon>
        <taxon>Breznakiellaceae</taxon>
        <taxon>Breznakiella</taxon>
    </lineage>
</organism>
<accession>A0A7T8BB82</accession>
<evidence type="ECO:0000256" key="1">
    <source>
        <dbReference type="SAM" id="SignalP"/>
    </source>
</evidence>
<reference evidence="2" key="1">
    <citation type="submission" date="2021-01" db="EMBL/GenBank/DDBJ databases">
        <title>Description of Breznakiella homolactica.</title>
        <authorList>
            <person name="Song Y."/>
            <person name="Brune A."/>
        </authorList>
    </citation>
    <scope>NUCLEOTIDE SEQUENCE</scope>
    <source>
        <strain evidence="2">RmG30</strain>
    </source>
</reference>
<dbReference type="InterPro" id="IPR011050">
    <property type="entry name" value="Pectin_lyase_fold/virulence"/>
</dbReference>
<dbReference type="RefSeq" id="WP_215627581.1">
    <property type="nucleotide sequence ID" value="NZ_CP067089.2"/>
</dbReference>
<sequence>MNKIKPIAYIALVLTLSAGFMACSQALGPEEGSITLQLPGSAGGRAFTEAEKNSFTYRVTFTGPGNRVVNISASAGKTVTAGALAAGRWTVEVRALNDDNVPVAYGSDTVTVASGNSRAVVTMGEVIFNMSQLLTAIAGAEDGDTLVIGDDIEITVPVEILKHISLSSTGNHSLYRGSSNQKEFFTVNGKSLTLSAEGRNSLTLDGKNQTADSPLIVVNTGAALILSTGAVLQNNVINTSGGLPGGAVYSKDGDVTVSGGVIRYNKDVVTGSGGGMYLVRSNFTMTGGAVYSNTAVAGGGAGNGGGISIDNLGLSGLDAARTVTISGGSVYGNTAGTDGGGIYIFNSYRAVDTVVFSGGSVYGNIAKTGSGGGINSVNSADFTMTGGAVYQNKGKTGAGVSFSVGSLAMTGGHICGNILIGGGTQGGGLYIDTSTISGLGAKNAEIKGNSPPNVHKDVSVSGSLAGIAVGGEGGENDICSMGY</sequence>
<feature type="chain" id="PRO_5030701307" evidence="1">
    <location>
        <begin position="27"/>
        <end position="483"/>
    </location>
</feature>
<dbReference type="Proteomes" id="UP000595917">
    <property type="component" value="Chromosome"/>
</dbReference>
<evidence type="ECO:0000313" key="3">
    <source>
        <dbReference type="Proteomes" id="UP000595917"/>
    </source>
</evidence>
<dbReference type="SUPFAM" id="SSF51126">
    <property type="entry name" value="Pectin lyase-like"/>
    <property type="match status" value="1"/>
</dbReference>
<name>A0A7T8BB82_9SPIR</name>
<proteinExistence type="predicted"/>
<dbReference type="PROSITE" id="PS51257">
    <property type="entry name" value="PROKAR_LIPOPROTEIN"/>
    <property type="match status" value="1"/>
</dbReference>
<dbReference type="EMBL" id="CP067089">
    <property type="protein sequence ID" value="QQO10277.1"/>
    <property type="molecule type" value="Genomic_DNA"/>
</dbReference>
<keyword evidence="1" id="KW-0732">Signal</keyword>